<proteinExistence type="predicted"/>
<dbReference type="EMBL" id="CP032382">
    <property type="protein sequence ID" value="AYB29643.1"/>
    <property type="molecule type" value="Genomic_DNA"/>
</dbReference>
<dbReference type="AlphaFoldDB" id="A0A385SDB6"/>
<organism evidence="2 3">
    <name type="scientific">Chryseolinea soli</name>
    <dbReference type="NCBI Taxonomy" id="2321403"/>
    <lineage>
        <taxon>Bacteria</taxon>
        <taxon>Pseudomonadati</taxon>
        <taxon>Bacteroidota</taxon>
        <taxon>Cytophagia</taxon>
        <taxon>Cytophagales</taxon>
        <taxon>Fulvivirgaceae</taxon>
        <taxon>Chryseolinea</taxon>
    </lineage>
</organism>
<evidence type="ECO:0000256" key="1">
    <source>
        <dbReference type="SAM" id="SignalP"/>
    </source>
</evidence>
<name>A0A385SDB6_9BACT</name>
<reference evidence="3" key="1">
    <citation type="submission" date="2018-09" db="EMBL/GenBank/DDBJ databases">
        <title>Chryseolinea sp. KIS68-18 isolated from soil.</title>
        <authorList>
            <person name="Weon H.-Y."/>
            <person name="Kwon S.-W."/>
            <person name="Lee S.A."/>
        </authorList>
    </citation>
    <scope>NUCLEOTIDE SEQUENCE [LARGE SCALE GENOMIC DNA]</scope>
    <source>
        <strain evidence="3">KIS68-18</strain>
    </source>
</reference>
<dbReference type="KEGG" id="chk:D4L85_03165"/>
<evidence type="ECO:0008006" key="4">
    <source>
        <dbReference type="Google" id="ProtNLM"/>
    </source>
</evidence>
<dbReference type="InterPro" id="IPR011050">
    <property type="entry name" value="Pectin_lyase_fold/virulence"/>
</dbReference>
<dbReference type="Proteomes" id="UP000266183">
    <property type="component" value="Chromosome"/>
</dbReference>
<protein>
    <recommendedName>
        <fullName evidence="4">Right-handed parallel beta-helix repeat-containing protein</fullName>
    </recommendedName>
</protein>
<keyword evidence="3" id="KW-1185">Reference proteome</keyword>
<sequence>MNKLQMKKQNTMKKLTSRLAVIAFLGTVALLASCSKDDDSKPRPVVTTTSSALTLIQDTTGVFTADVSAAAGIKDITVTIDNATILTAEITNKADLVGKTVGTANIKMTSTYTLGTANITITVTDNAQQSSTAAVSVDVTDHPPIEISGAVGSTATKEYHITQATTWGPHLTYHVTGNVFVEPTGSLTLLEGTTVIVDGQYSFTVRGNFYSYGTATDSVVFTVPAQQRTKANIFAGLWGGIMSSNTDGTNTFAADEMVVQYTRVEYAGMLGQAWQDIVKLGEVADTNTPEYALFFNNPNGVCVIQNSTFAYSADVAVQIDQGKILVSNNAFILNGKAGGEAIDLKVGTYGDIAYNLFYKAATNGVKFNAKGGSTELHVYNNTAVECGWRQTSHSDHGGSFNVEQGGKGVVYNNLIVNSTRGVRFSNGKLADVAHLSNGFNFHYLSITSPVGTDNFTPEFYPTDGFTIYGNGKTGPASVDSTFETAHDVPAPVYTNNVFDKVATIAAGHDPLFVKFAVTTFDVAAAVAAEEPANEGFPAAFDFHLQAGSPALTGANTNFSPYNAASLTAGGKTYASPKPSSYFGAFGPK</sequence>
<accession>A0A385SDB6</accession>
<dbReference type="PROSITE" id="PS51257">
    <property type="entry name" value="PROKAR_LIPOPROTEIN"/>
    <property type="match status" value="1"/>
</dbReference>
<feature type="chain" id="PRO_5017323008" description="Right-handed parallel beta-helix repeat-containing protein" evidence="1">
    <location>
        <begin position="33"/>
        <end position="588"/>
    </location>
</feature>
<dbReference type="SUPFAM" id="SSF51126">
    <property type="entry name" value="Pectin lyase-like"/>
    <property type="match status" value="1"/>
</dbReference>
<evidence type="ECO:0000313" key="3">
    <source>
        <dbReference type="Proteomes" id="UP000266183"/>
    </source>
</evidence>
<keyword evidence="1" id="KW-0732">Signal</keyword>
<gene>
    <name evidence="2" type="ORF">D4L85_03165</name>
</gene>
<feature type="signal peptide" evidence="1">
    <location>
        <begin position="1"/>
        <end position="32"/>
    </location>
</feature>
<evidence type="ECO:0000313" key="2">
    <source>
        <dbReference type="EMBL" id="AYB29643.1"/>
    </source>
</evidence>